<proteinExistence type="predicted"/>
<reference evidence="1" key="1">
    <citation type="submission" date="2023-07" db="EMBL/GenBank/DDBJ databases">
        <title>Sorghum-associated microbial communities from plants grown in Nebraska, USA.</title>
        <authorList>
            <person name="Schachtman D."/>
        </authorList>
    </citation>
    <scope>NUCLEOTIDE SEQUENCE</scope>
    <source>
        <strain evidence="1">BE80</strain>
    </source>
</reference>
<comment type="caution">
    <text evidence="1">The sequence shown here is derived from an EMBL/GenBank/DDBJ whole genome shotgun (WGS) entry which is preliminary data.</text>
</comment>
<gene>
    <name evidence="1" type="ORF">J2W91_001749</name>
</gene>
<dbReference type="EMBL" id="JAVDTR010000004">
    <property type="protein sequence ID" value="MDR6723297.1"/>
    <property type="molecule type" value="Genomic_DNA"/>
</dbReference>
<organism evidence="1 2">
    <name type="scientific">Paenibacillus amylolyticus</name>
    <dbReference type="NCBI Taxonomy" id="1451"/>
    <lineage>
        <taxon>Bacteria</taxon>
        <taxon>Bacillati</taxon>
        <taxon>Bacillota</taxon>
        <taxon>Bacilli</taxon>
        <taxon>Bacillales</taxon>
        <taxon>Paenibacillaceae</taxon>
        <taxon>Paenibacillus</taxon>
    </lineage>
</organism>
<evidence type="ECO:0000313" key="2">
    <source>
        <dbReference type="Proteomes" id="UP001254832"/>
    </source>
</evidence>
<name>A0AAP5GZT9_PAEAM</name>
<evidence type="ECO:0000313" key="1">
    <source>
        <dbReference type="EMBL" id="MDR6723297.1"/>
    </source>
</evidence>
<protein>
    <submittedName>
        <fullName evidence="1">Uncharacterized protein</fullName>
    </submittedName>
</protein>
<dbReference type="Proteomes" id="UP001254832">
    <property type="component" value="Unassembled WGS sequence"/>
</dbReference>
<dbReference type="AlphaFoldDB" id="A0AAP5GZT9"/>
<accession>A0AAP5GZT9</accession>
<sequence length="72" mass="8647">MIVYIENLHMNDVFSENRKSHKPLCLLHVSGVLEKLYFQFTVFKLFLWIIGYDNRSTGFDTFIIEERQLKYG</sequence>